<dbReference type="PROSITE" id="PS51910">
    <property type="entry name" value="GH18_2"/>
    <property type="match status" value="1"/>
</dbReference>
<feature type="chain" id="PRO_5017699356" evidence="1">
    <location>
        <begin position="29"/>
        <end position="313"/>
    </location>
</feature>
<dbReference type="GO" id="GO:0005975">
    <property type="term" value="P:carbohydrate metabolic process"/>
    <property type="evidence" value="ECO:0007669"/>
    <property type="project" value="InterPro"/>
</dbReference>
<reference evidence="3 4" key="1">
    <citation type="submission" date="2018-08" db="EMBL/GenBank/DDBJ databases">
        <title>Genomic Encyclopedia of Archaeal and Bacterial Type Strains, Phase II (KMG-II): from individual species to whole genera.</title>
        <authorList>
            <person name="Goeker M."/>
        </authorList>
    </citation>
    <scope>NUCLEOTIDE SEQUENCE [LARGE SCALE GENOMIC DNA]</scope>
    <source>
        <strain evidence="3 4">DSM 45791</strain>
    </source>
</reference>
<dbReference type="InterPro" id="IPR001223">
    <property type="entry name" value="Glyco_hydro18_cat"/>
</dbReference>
<dbReference type="PANTHER" id="PTHR42976">
    <property type="entry name" value="BIFUNCTIONAL CHITINASE/LYSOZYME-RELATED"/>
    <property type="match status" value="1"/>
</dbReference>
<dbReference type="RefSeq" id="WP_246014929.1">
    <property type="nucleotide sequence ID" value="NZ_CP144375.1"/>
</dbReference>
<protein>
    <submittedName>
        <fullName evidence="3">Chitinase</fullName>
    </submittedName>
</protein>
<evidence type="ECO:0000313" key="4">
    <source>
        <dbReference type="Proteomes" id="UP000256269"/>
    </source>
</evidence>
<dbReference type="PANTHER" id="PTHR42976:SF1">
    <property type="entry name" value="GH18 DOMAIN-CONTAINING PROTEIN-RELATED"/>
    <property type="match status" value="1"/>
</dbReference>
<evidence type="ECO:0000313" key="3">
    <source>
        <dbReference type="EMBL" id="REH51953.1"/>
    </source>
</evidence>
<dbReference type="SUPFAM" id="SSF51445">
    <property type="entry name" value="(Trans)glycosidases"/>
    <property type="match status" value="1"/>
</dbReference>
<keyword evidence="4" id="KW-1185">Reference proteome</keyword>
<sequence>MPCTRKTSLLTGALAIALTGLAAPPAHAASAALPAHFAAPYLELSDSSAGLMADDMQASGTSHYTLAFLIPDNGCTAKWESGGTPVGSYSSQIKDLQAKGGDVIISFGGAEGGELAQTCTSVSDLTAAYANIVTTYGITRLDFDIEGGTLGDSAANERRNQALAALQQQNPAVQVDYTLAVAPDGLPGQEMGVLQDAKSKGVNVSAVDIMAMDFGDGENALNDALSAAKATSGQLAGLYGISGSEAYGRLGITPIAGKNDDNETFSQDDASQLEDFAASNGVQLLAFWEVASYDKATGYAYSTIFNKISGGAA</sequence>
<dbReference type="InterPro" id="IPR052750">
    <property type="entry name" value="GH18_Chitinase"/>
</dbReference>
<feature type="signal peptide" evidence="1">
    <location>
        <begin position="1"/>
        <end position="28"/>
    </location>
</feature>
<dbReference type="Gene3D" id="3.20.20.80">
    <property type="entry name" value="Glycosidases"/>
    <property type="match status" value="1"/>
</dbReference>
<comment type="caution">
    <text evidence="3">The sequence shown here is derived from an EMBL/GenBank/DDBJ whole genome shotgun (WGS) entry which is preliminary data.</text>
</comment>
<keyword evidence="1" id="KW-0732">Signal</keyword>
<evidence type="ECO:0000259" key="2">
    <source>
        <dbReference type="PROSITE" id="PS51910"/>
    </source>
</evidence>
<proteinExistence type="predicted"/>
<dbReference type="EMBL" id="QUNO01000003">
    <property type="protein sequence ID" value="REH51953.1"/>
    <property type="molecule type" value="Genomic_DNA"/>
</dbReference>
<dbReference type="Proteomes" id="UP000256269">
    <property type="component" value="Unassembled WGS sequence"/>
</dbReference>
<feature type="domain" description="GH18" evidence="2">
    <location>
        <begin position="35"/>
        <end position="313"/>
    </location>
</feature>
<dbReference type="InterPro" id="IPR017853">
    <property type="entry name" value="GH"/>
</dbReference>
<evidence type="ECO:0000256" key="1">
    <source>
        <dbReference type="SAM" id="SignalP"/>
    </source>
</evidence>
<dbReference type="AlphaFoldDB" id="A0A3E0HZR3"/>
<organism evidence="3 4">
    <name type="scientific">Kutzneria buriramensis</name>
    <dbReference type="NCBI Taxonomy" id="1045776"/>
    <lineage>
        <taxon>Bacteria</taxon>
        <taxon>Bacillati</taxon>
        <taxon>Actinomycetota</taxon>
        <taxon>Actinomycetes</taxon>
        <taxon>Pseudonocardiales</taxon>
        <taxon>Pseudonocardiaceae</taxon>
        <taxon>Kutzneria</taxon>
    </lineage>
</organism>
<accession>A0A3E0HZR3</accession>
<gene>
    <name evidence="3" type="ORF">BCF44_103402</name>
</gene>
<name>A0A3E0HZR3_9PSEU</name>
<dbReference type="Pfam" id="PF00704">
    <property type="entry name" value="Glyco_hydro_18"/>
    <property type="match status" value="1"/>
</dbReference>